<dbReference type="AlphaFoldDB" id="A0A6A6Y2A1"/>
<dbReference type="OrthoDB" id="3739692at2759"/>
<dbReference type="Proteomes" id="UP000504636">
    <property type="component" value="Unplaced"/>
</dbReference>
<organism evidence="2">
    <name type="scientific">Mytilinidion resinicola</name>
    <dbReference type="NCBI Taxonomy" id="574789"/>
    <lineage>
        <taxon>Eukaryota</taxon>
        <taxon>Fungi</taxon>
        <taxon>Dikarya</taxon>
        <taxon>Ascomycota</taxon>
        <taxon>Pezizomycotina</taxon>
        <taxon>Dothideomycetes</taxon>
        <taxon>Pleosporomycetidae</taxon>
        <taxon>Mytilinidiales</taxon>
        <taxon>Mytilinidiaceae</taxon>
        <taxon>Mytilinidion</taxon>
    </lineage>
</organism>
<dbReference type="EMBL" id="MU003720">
    <property type="protein sequence ID" value="KAF2802946.1"/>
    <property type="molecule type" value="Genomic_DNA"/>
</dbReference>
<dbReference type="InterPro" id="IPR056672">
    <property type="entry name" value="DUF7770"/>
</dbReference>
<protein>
    <recommendedName>
        <fullName evidence="1">DUF7770 domain-containing protein</fullName>
    </recommendedName>
</protein>
<dbReference type="Pfam" id="PF24968">
    <property type="entry name" value="DUF7770"/>
    <property type="match status" value="1"/>
</dbReference>
<reference evidence="4" key="2">
    <citation type="submission" date="2020-04" db="EMBL/GenBank/DDBJ databases">
        <authorList>
            <consortium name="NCBI Genome Project"/>
        </authorList>
    </citation>
    <scope>NUCLEOTIDE SEQUENCE</scope>
    <source>
        <strain evidence="4">CBS 304.34</strain>
    </source>
</reference>
<evidence type="ECO:0000313" key="3">
    <source>
        <dbReference type="Proteomes" id="UP000504636"/>
    </source>
</evidence>
<proteinExistence type="predicted"/>
<evidence type="ECO:0000259" key="1">
    <source>
        <dbReference type="Pfam" id="PF24968"/>
    </source>
</evidence>
<reference evidence="2 4" key="1">
    <citation type="journal article" date="2020" name="Stud. Mycol.">
        <title>101 Dothideomycetes genomes: a test case for predicting lifestyles and emergence of pathogens.</title>
        <authorList>
            <person name="Haridas S."/>
            <person name="Albert R."/>
            <person name="Binder M."/>
            <person name="Bloem J."/>
            <person name="Labutti K."/>
            <person name="Salamov A."/>
            <person name="Andreopoulos B."/>
            <person name="Baker S."/>
            <person name="Barry K."/>
            <person name="Bills G."/>
            <person name="Bluhm B."/>
            <person name="Cannon C."/>
            <person name="Castanera R."/>
            <person name="Culley D."/>
            <person name="Daum C."/>
            <person name="Ezra D."/>
            <person name="Gonzalez J."/>
            <person name="Henrissat B."/>
            <person name="Kuo A."/>
            <person name="Liang C."/>
            <person name="Lipzen A."/>
            <person name="Lutzoni F."/>
            <person name="Magnuson J."/>
            <person name="Mondo S."/>
            <person name="Nolan M."/>
            <person name="Ohm R."/>
            <person name="Pangilinan J."/>
            <person name="Park H.-J."/>
            <person name="Ramirez L."/>
            <person name="Alfaro M."/>
            <person name="Sun H."/>
            <person name="Tritt A."/>
            <person name="Yoshinaga Y."/>
            <person name="Zwiers L.-H."/>
            <person name="Turgeon B."/>
            <person name="Goodwin S."/>
            <person name="Spatafora J."/>
            <person name="Crous P."/>
            <person name="Grigoriev I."/>
        </authorList>
    </citation>
    <scope>NUCLEOTIDE SEQUENCE</scope>
    <source>
        <strain evidence="2 4">CBS 304.34</strain>
    </source>
</reference>
<keyword evidence="3" id="KW-1185">Reference proteome</keyword>
<sequence>LGPVTPGGILSANHWTIYLLVGNGQLNMKMNLSPNKTRGIYEVTEQAYKCSNTAVQFFNFPTKESVTVG</sequence>
<dbReference type="GeneID" id="54457083"/>
<evidence type="ECO:0000313" key="2">
    <source>
        <dbReference type="EMBL" id="KAF2802946.1"/>
    </source>
</evidence>
<gene>
    <name evidence="2 4" type="ORF">BDZ99DRAFT_400836</name>
</gene>
<accession>A0A6A6Y2A1</accession>
<name>A0A6A6Y2A1_9PEZI</name>
<feature type="domain" description="DUF7770" evidence="1">
    <location>
        <begin position="10"/>
        <end position="69"/>
    </location>
</feature>
<dbReference type="RefSeq" id="XP_033569910.1">
    <property type="nucleotide sequence ID" value="XM_033716190.1"/>
</dbReference>
<evidence type="ECO:0000313" key="4">
    <source>
        <dbReference type="RefSeq" id="XP_033569910.1"/>
    </source>
</evidence>
<reference evidence="4" key="3">
    <citation type="submission" date="2025-04" db="UniProtKB">
        <authorList>
            <consortium name="RefSeq"/>
        </authorList>
    </citation>
    <scope>IDENTIFICATION</scope>
    <source>
        <strain evidence="4">CBS 304.34</strain>
    </source>
</reference>
<feature type="non-terminal residue" evidence="2">
    <location>
        <position position="1"/>
    </location>
</feature>